<dbReference type="Pfam" id="PF25030">
    <property type="entry name" value="M-HEAT_ATR"/>
    <property type="match status" value="1"/>
</dbReference>
<dbReference type="GO" id="GO:0005694">
    <property type="term" value="C:chromosome"/>
    <property type="evidence" value="ECO:0007669"/>
    <property type="project" value="TreeGrafter"/>
</dbReference>
<keyword evidence="9" id="KW-0227">DNA damage</keyword>
<evidence type="ECO:0000313" key="26">
    <source>
        <dbReference type="EMBL" id="PUU78204.1"/>
    </source>
</evidence>
<evidence type="ECO:0000256" key="3">
    <source>
        <dbReference type="ARBA" id="ARBA00011370"/>
    </source>
</evidence>
<gene>
    <name evidence="26" type="ORF">B9Z19DRAFT_1193473</name>
</gene>
<dbReference type="InterPro" id="IPR018936">
    <property type="entry name" value="PI3/4_kinase_CS"/>
</dbReference>
<dbReference type="PANTHER" id="PTHR11139:SF125">
    <property type="entry name" value="SERINE_THREONINE-PROTEIN KINASE MEC1"/>
    <property type="match status" value="1"/>
</dbReference>
<evidence type="ECO:0000256" key="21">
    <source>
        <dbReference type="ARBA" id="ARBA00048679"/>
    </source>
</evidence>
<dbReference type="GO" id="GO:0000077">
    <property type="term" value="P:DNA damage checkpoint signaling"/>
    <property type="evidence" value="ECO:0007669"/>
    <property type="project" value="TreeGrafter"/>
</dbReference>
<dbReference type="Pfam" id="PF25385">
    <property type="entry name" value="HEAT_MEC1_N"/>
    <property type="match status" value="1"/>
</dbReference>
<dbReference type="Pfam" id="PF02260">
    <property type="entry name" value="FATC"/>
    <property type="match status" value="1"/>
</dbReference>
<keyword evidence="15" id="KW-0469">Meiosis</keyword>
<dbReference type="PROSITE" id="PS51189">
    <property type="entry name" value="FAT"/>
    <property type="match status" value="1"/>
</dbReference>
<evidence type="ECO:0000256" key="8">
    <source>
        <dbReference type="ARBA" id="ARBA00022741"/>
    </source>
</evidence>
<evidence type="ECO:0000256" key="1">
    <source>
        <dbReference type="ARBA" id="ARBA00004123"/>
    </source>
</evidence>
<feature type="domain" description="FAT" evidence="24">
    <location>
        <begin position="1478"/>
        <end position="2052"/>
    </location>
</feature>
<dbReference type="InterPro" id="IPR057564">
    <property type="entry name" value="HEAT_ATR"/>
</dbReference>
<dbReference type="GO" id="GO:0004674">
    <property type="term" value="F:protein serine/threonine kinase activity"/>
    <property type="evidence" value="ECO:0007669"/>
    <property type="project" value="UniProtKB-KW"/>
</dbReference>
<proteinExistence type="inferred from homology"/>
<evidence type="ECO:0000256" key="17">
    <source>
        <dbReference type="ARBA" id="ARBA00029679"/>
    </source>
</evidence>
<dbReference type="EC" id="2.7.11.1" evidence="4"/>
<evidence type="ECO:0000259" key="24">
    <source>
        <dbReference type="PROSITE" id="PS51189"/>
    </source>
</evidence>
<dbReference type="PROSITE" id="PS00916">
    <property type="entry name" value="PI3_4_KINASE_2"/>
    <property type="match status" value="1"/>
</dbReference>
<keyword evidence="10" id="KW-0418">Kinase</keyword>
<dbReference type="InterPro" id="IPR003152">
    <property type="entry name" value="FATC_dom"/>
</dbReference>
<dbReference type="EMBL" id="NESQ01000127">
    <property type="protein sequence ID" value="PUU78204.1"/>
    <property type="molecule type" value="Genomic_DNA"/>
</dbReference>
<evidence type="ECO:0000256" key="22">
    <source>
        <dbReference type="SAM" id="MobiDB-lite"/>
    </source>
</evidence>
<feature type="region of interest" description="Disordered" evidence="22">
    <location>
        <begin position="482"/>
        <end position="506"/>
    </location>
</feature>
<evidence type="ECO:0000256" key="15">
    <source>
        <dbReference type="ARBA" id="ARBA00023254"/>
    </source>
</evidence>
<protein>
    <recommendedName>
        <fullName evidence="5">Serine/threonine-protein kinase MEC1</fullName>
        <ecNumber evidence="4">2.7.11.1</ecNumber>
    </recommendedName>
    <alternativeName>
        <fullName evidence="19">ATR homolog</fullName>
    </alternativeName>
    <alternativeName>
        <fullName evidence="18">DNA-damage checkpoint kinase MEC1</fullName>
    </alternativeName>
    <alternativeName>
        <fullName evidence="17">Mitosis entry checkpoint protein 1</fullName>
    </alternativeName>
</protein>
<keyword evidence="8" id="KW-0547">Nucleotide-binding</keyword>
<dbReference type="GO" id="GO:0005524">
    <property type="term" value="F:ATP binding"/>
    <property type="evidence" value="ECO:0007669"/>
    <property type="project" value="UniProtKB-KW"/>
</dbReference>
<dbReference type="PROSITE" id="PS50290">
    <property type="entry name" value="PI3_4_KINASE_3"/>
    <property type="match status" value="1"/>
</dbReference>
<dbReference type="CDD" id="cd00892">
    <property type="entry name" value="PIKKc_ATR"/>
    <property type="match status" value="1"/>
</dbReference>
<keyword evidence="11" id="KW-0067">ATP-binding</keyword>
<keyword evidence="12" id="KW-0156">Chromatin regulator</keyword>
<comment type="function">
    <text evidence="16">Serine/threonine protein kinase which activates checkpoint signaling upon genotoxic stresses such as ionizing radiation (IR), ultraviolet light (UV), or DNA replication stalling, thereby acting as a DNA damage sensor. Recognizes the substrate consensus sequence [ST]-Q. Phosphorylates histone H2A to form H2AS128ph (gamma-H2A) at sites of DNA damage, involved in the regulation of DNA damage response mechanism. Required for the control of telomere length and genome stability.</text>
</comment>
<dbReference type="InterPro" id="IPR014009">
    <property type="entry name" value="PIK_FAT"/>
</dbReference>
<comment type="subcellular location">
    <subcellularLocation>
        <location evidence="1">Nucleus</location>
    </subcellularLocation>
</comment>
<evidence type="ECO:0000256" key="6">
    <source>
        <dbReference type="ARBA" id="ARBA00022527"/>
    </source>
</evidence>
<dbReference type="Gene3D" id="1.25.40.10">
    <property type="entry name" value="Tetratricopeptide repeat domain"/>
    <property type="match status" value="1"/>
</dbReference>
<comment type="catalytic activity">
    <reaction evidence="20">
        <text>L-threonyl-[protein] + ATP = O-phospho-L-threonyl-[protein] + ADP + H(+)</text>
        <dbReference type="Rhea" id="RHEA:46608"/>
        <dbReference type="Rhea" id="RHEA-COMP:11060"/>
        <dbReference type="Rhea" id="RHEA-COMP:11605"/>
        <dbReference type="ChEBI" id="CHEBI:15378"/>
        <dbReference type="ChEBI" id="CHEBI:30013"/>
        <dbReference type="ChEBI" id="CHEBI:30616"/>
        <dbReference type="ChEBI" id="CHEBI:61977"/>
        <dbReference type="ChEBI" id="CHEBI:456216"/>
        <dbReference type="EC" id="2.7.11.1"/>
    </reaction>
</comment>
<evidence type="ECO:0000256" key="9">
    <source>
        <dbReference type="ARBA" id="ARBA00022763"/>
    </source>
</evidence>
<dbReference type="STRING" id="42251.A0A2T6ZRZ7"/>
<evidence type="ECO:0000313" key="27">
    <source>
        <dbReference type="Proteomes" id="UP000244722"/>
    </source>
</evidence>
<dbReference type="GO" id="GO:0000723">
    <property type="term" value="P:telomere maintenance"/>
    <property type="evidence" value="ECO:0007669"/>
    <property type="project" value="TreeGrafter"/>
</dbReference>
<dbReference type="GO" id="GO:0005634">
    <property type="term" value="C:nucleus"/>
    <property type="evidence" value="ECO:0007669"/>
    <property type="project" value="UniProtKB-SubCell"/>
</dbReference>
<keyword evidence="13" id="KW-0234">DNA repair</keyword>
<evidence type="ECO:0000256" key="18">
    <source>
        <dbReference type="ARBA" id="ARBA00030459"/>
    </source>
</evidence>
<dbReference type="PROSITE" id="PS51190">
    <property type="entry name" value="FATC"/>
    <property type="match status" value="1"/>
</dbReference>
<dbReference type="InterPro" id="IPR011990">
    <property type="entry name" value="TPR-like_helical_dom_sf"/>
</dbReference>
<dbReference type="SUPFAM" id="SSF56112">
    <property type="entry name" value="Protein kinase-like (PK-like)"/>
    <property type="match status" value="1"/>
</dbReference>
<evidence type="ECO:0000256" key="10">
    <source>
        <dbReference type="ARBA" id="ARBA00022777"/>
    </source>
</evidence>
<dbReference type="Gene3D" id="3.30.1010.10">
    <property type="entry name" value="Phosphatidylinositol 3-kinase Catalytic Subunit, Chain A, domain 4"/>
    <property type="match status" value="1"/>
</dbReference>
<dbReference type="Pfam" id="PF23593">
    <property type="entry name" value="HEAT_ATR"/>
    <property type="match status" value="1"/>
</dbReference>
<evidence type="ECO:0000259" key="23">
    <source>
        <dbReference type="PROSITE" id="PS50290"/>
    </source>
</evidence>
<keyword evidence="27" id="KW-1185">Reference proteome</keyword>
<evidence type="ECO:0000259" key="25">
    <source>
        <dbReference type="PROSITE" id="PS51190"/>
    </source>
</evidence>
<evidence type="ECO:0000256" key="12">
    <source>
        <dbReference type="ARBA" id="ARBA00022853"/>
    </source>
</evidence>
<reference evidence="26 27" key="1">
    <citation type="submission" date="2017-04" db="EMBL/GenBank/DDBJ databases">
        <title>Draft genome sequence of Tuber borchii Vittad., a whitish edible truffle.</title>
        <authorList>
            <consortium name="DOE Joint Genome Institute"/>
            <person name="Murat C."/>
            <person name="Kuo A."/>
            <person name="Barry K.W."/>
            <person name="Clum A."/>
            <person name="Dockter R.B."/>
            <person name="Fauchery L."/>
            <person name="Iotti M."/>
            <person name="Kohler A."/>
            <person name="Labutti K."/>
            <person name="Lindquist E.A."/>
            <person name="Lipzen A."/>
            <person name="Ohm R.A."/>
            <person name="Wang M."/>
            <person name="Grigoriev I.V."/>
            <person name="Zambonelli A."/>
            <person name="Martin F.M."/>
        </authorList>
    </citation>
    <scope>NUCLEOTIDE SEQUENCE [LARGE SCALE GENOMIC DNA]</scope>
    <source>
        <strain evidence="26 27">Tbo3840</strain>
    </source>
</reference>
<dbReference type="Gene3D" id="1.10.1070.11">
    <property type="entry name" value="Phosphatidylinositol 3-/4-kinase, catalytic domain"/>
    <property type="match status" value="1"/>
</dbReference>
<keyword evidence="7" id="KW-0808">Transferase</keyword>
<comment type="subunit">
    <text evidence="3">Associates with DNA double-strand breaks.</text>
</comment>
<evidence type="ECO:0000256" key="19">
    <source>
        <dbReference type="ARBA" id="ARBA00033001"/>
    </source>
</evidence>
<dbReference type="GO" id="GO:0006281">
    <property type="term" value="P:DNA repair"/>
    <property type="evidence" value="ECO:0007669"/>
    <property type="project" value="UniProtKB-KW"/>
</dbReference>
<comment type="caution">
    <text evidence="26">The sequence shown here is derived from an EMBL/GenBank/DDBJ whole genome shotgun (WGS) entry which is preliminary data.</text>
</comment>
<evidence type="ECO:0000256" key="13">
    <source>
        <dbReference type="ARBA" id="ARBA00023204"/>
    </source>
</evidence>
<dbReference type="InterPro" id="IPR050517">
    <property type="entry name" value="DDR_Repair_Kinase"/>
</dbReference>
<evidence type="ECO:0000256" key="11">
    <source>
        <dbReference type="ARBA" id="ARBA00022840"/>
    </source>
</evidence>
<dbReference type="InterPro" id="IPR003151">
    <property type="entry name" value="PIK-rel_kinase_FAT"/>
</dbReference>
<dbReference type="SMART" id="SM00802">
    <property type="entry name" value="UME"/>
    <property type="match status" value="1"/>
</dbReference>
<dbReference type="SUPFAM" id="SSF48371">
    <property type="entry name" value="ARM repeat"/>
    <property type="match status" value="1"/>
</dbReference>
<dbReference type="Pfam" id="PF00454">
    <property type="entry name" value="PI3_PI4_kinase"/>
    <property type="match status" value="1"/>
</dbReference>
<dbReference type="InterPro" id="IPR011009">
    <property type="entry name" value="Kinase-like_dom_sf"/>
</dbReference>
<evidence type="ECO:0000256" key="16">
    <source>
        <dbReference type="ARBA" id="ARBA00025079"/>
    </source>
</evidence>
<feature type="domain" description="FATC" evidence="25">
    <location>
        <begin position="2478"/>
        <end position="2510"/>
    </location>
</feature>
<comment type="similarity">
    <text evidence="2">Belongs to the PI3/PI4-kinase family. ATM subfamily.</text>
</comment>
<evidence type="ECO:0000256" key="5">
    <source>
        <dbReference type="ARBA" id="ARBA00021345"/>
    </source>
</evidence>
<evidence type="ECO:0000256" key="14">
    <source>
        <dbReference type="ARBA" id="ARBA00023242"/>
    </source>
</evidence>
<dbReference type="InterPro" id="IPR036940">
    <property type="entry name" value="PI3/4_kinase_cat_sf"/>
</dbReference>
<evidence type="ECO:0000256" key="20">
    <source>
        <dbReference type="ARBA" id="ARBA00047899"/>
    </source>
</evidence>
<dbReference type="InterPro" id="IPR016024">
    <property type="entry name" value="ARM-type_fold"/>
</dbReference>
<accession>A0A2T6ZRZ7</accession>
<dbReference type="InterPro" id="IPR000403">
    <property type="entry name" value="PI3/4_kinase_cat_dom"/>
</dbReference>
<sequence length="2510" mass="282363">MSARRKRIAAVGTMAPPPVPMADYTAIAGSSQQPLPPSSIAVIFQNLPKTGNGSPGPNFLQQLFAEVISHDVTDPTGSSSIEDTLLVNYKVITAVVDAGVSVLLREDPFASQNLTEQASNSLLVLRLTIKETPHVLFRPPPESTTEPGQPLLYLWLLSKLLPLLGHRLAESLVQELLETIYAVFYAAANLPKEWKSVTVMVGYFRSCVNCILESFQKASGITATLSKSYKLELPEKGFTVDSLMLPEGIKHFSRQTVSFAIRDADHAAFLAVHLFSAISALPAQNSDIPAFRSASDSLIYFAQEMQNLWMSLNTWESLPALYERVGTIRLKILEALANSLEDVVKTRYGRSRVKGVCLLAIRCVGDVLTKSISQINQSAENTLAKIILGLLCAAEVSTTIYKALWERIYPPIILVMSDREGDGWGLLTDDLRVAMLRLVISFADDLVILERANKCLQLATGGRWVFKDERLQEFSEHLHSIKDTRPEEELDNNIGPRKRPRLSEGEPSTEACALTLDVCKLLGHQDADDLRGLSLVAVEGFKRLEEGERCTALKSLGFLSCALAGTLTQAPESFGVQKGLNLYKCSYCDVDALQAMASERSYAQGGEELFKTLEVIQKLEDFQASAPVRVWAMISLRRLLNHTQDLARLDLAETAMGKWCLNALQSSRRLLRVAAGRTLPSYVNFKHGEELLRTNRIMVIDFLRALSDNDEGQLQETCVLAWSQFGRVSSNEELNLALIRLVEYLGHSSSFILGLAYNEIQSLARTHGVTPGKMFSPFWPSISVGVVKQLQSKPQIAQMLAEITGMELSDFLKTTQGYTIPYLILWKRPELVERVAQACKTDVVSLALSNMAHILALLLTQEADNVEAFALHLLAHSTVGFKDISLGEIARPDAMSLATELLKAAVDADEERKARIFYALRLVAALTYKKAVGTRRNKEIDQLEAFFEMNVLGIFATFNDYLKDIKGKLSTPEKIRIMRAIEEMMKMARGSVSSAVPQICACLQEALEFEPLRASAFSVWTVLMRVLEPAETAPLLGQTFSVVLQYWDSLEQASQTKAAEMIKELFEKKIDAIKESLDILPSLAAIPTLAPFEERLKAMRTLEIRDHYHLLARRCRHENVSVVEQALAELFVFLKKHQDFIHTAAINEQPDVVVPELIRTLLDVIIAFKDSNSSSKPRIEHLCAACLGLIGAVDPNRVEAPRDKRDMMVLHNFTRADESIAFVIFFLEERLVKAFLSATDTKAQGFLAFGMQELLKFIDVESTVILRSRHDGPAHVAQTGQQRWDSFSQTAKSILAPFLRSKYTLQINNSVQPCSYPIFSLKITYRAWLTKWLLDLLSRSTGDNAENIFTVCKSIVKGQDTSISIFLLPYVTLNVIIGGTDLDRENIVKELHAVLAPVPKNPLEKPMARETLRQCSDTVFQLVDHLTRWLRDKKQFNLNMKNQQVRQQNRSFASEEIYDQDIAIARVEDVISAIPSDTMSLRSVECNSYARALFYWEQHIRKVRVAKEEVPMDPLYEQLQRIYTQIDEPDGIEGISTKLHVLDFDQQILEHRKAGRWTAAQSWYEILLSEKPDDPEVQVNLLDCLRESGQHEMLLSQAEGMMEKYPNTRPRILRYAVEAAWISGKWDVLERNLEKSNEHTENLYELRVGNALRALRKRDSGTFEKAISLARECVLSGLTESFTGSLRQCHESMVKLHALSELEEIGTALASKDLGKDVLAPNLLRRLDVLGTYSKDKQHLLALRRAAFVLSGAPELVKDSIASTWLIGARLARKSGQVAQSFNSVLHASRLGHPLATVEHAKLLWLGGQHRKAISSLEGAIDSNLLQGSSQEQIHDSSLYNSGVHPQPQNYAMAKAGLLLARWLDGAGQTQSTEVVSKYCAAKDHHARWEQGQYYLGRHYNKLYEAEKALPPIKQTQPFLSGEYAKLVCQSYLRSLMFGTKYIFHTMPKLLTLWLTLGEIVDQTIDSKYGNEEFRSHIQRERGKSLKLLHVSIKRYSERLPPWIFLTALPQMLSRIAHPQESVYELLQSIIVKVVAGNPQQALWSLTAVCRSTARERAQRGSLIMTQLKDTFNKGQKDTLNKGQKEDGLNVRSLILQATKLTDQLLHISNVELLGLKAPTTISIKEHGFNHKCAPCALVVPTQIMLTVTLPSVPDTIKMHLPFPSHQPTIFKIEEEADVMNSLQKPRKIKIRGTDGKLYGFLCKPKDDLRKDARLMEFNNMINRFLKKDPDSSRRRMYIRTYSVTPLNEECGLIEWVNGVRTLREILLTYYKSKKMVVDYPKIRQRLETNCPLPERITIFTDEILPKFPPVFHEWFAELFSEPSAWLASRLAYSRTSAVMSMVGYVLGLGDRHGENILFDESSGDTLHVDFNCLFDKGLSFEKPEKVPFRLTQNMVDALGVTGYEGVFRRTCENAMRVLRINEDTLLTLLETFIHDPAVDMVKKARRKPANAKIPETPKAVLESIQSKLKGLYRDETMPLSVEGQVEQLLKEAVDPANLCAMYIGWCAFF</sequence>
<dbReference type="OrthoDB" id="381190at2759"/>
<keyword evidence="14" id="KW-0539">Nucleus</keyword>
<dbReference type="SMART" id="SM01343">
    <property type="entry name" value="FATC"/>
    <property type="match status" value="1"/>
</dbReference>
<dbReference type="SMART" id="SM00146">
    <property type="entry name" value="PI3Kc"/>
    <property type="match status" value="1"/>
</dbReference>
<evidence type="ECO:0000256" key="2">
    <source>
        <dbReference type="ARBA" id="ARBA00010769"/>
    </source>
</evidence>
<keyword evidence="6" id="KW-0723">Serine/threonine-protein kinase</keyword>
<dbReference type="FunFam" id="1.10.1070.11:FF:000031">
    <property type="entry name" value="Phosphatidyl inositol 3-kinase"/>
    <property type="match status" value="1"/>
</dbReference>
<name>A0A2T6ZRZ7_TUBBO</name>
<dbReference type="Pfam" id="PF02259">
    <property type="entry name" value="FAT"/>
    <property type="match status" value="1"/>
</dbReference>
<evidence type="ECO:0000256" key="4">
    <source>
        <dbReference type="ARBA" id="ARBA00012513"/>
    </source>
</evidence>
<dbReference type="InterPro" id="IPR058681">
    <property type="entry name" value="HEAT_MEC1_N"/>
</dbReference>
<dbReference type="Pfam" id="PF08064">
    <property type="entry name" value="UME"/>
    <property type="match status" value="1"/>
</dbReference>
<evidence type="ECO:0000256" key="7">
    <source>
        <dbReference type="ARBA" id="ARBA00022679"/>
    </source>
</evidence>
<dbReference type="PANTHER" id="PTHR11139">
    <property type="entry name" value="ATAXIA TELANGIECTASIA MUTATED ATM -RELATED"/>
    <property type="match status" value="1"/>
</dbReference>
<organism evidence="26 27">
    <name type="scientific">Tuber borchii</name>
    <name type="common">White truffle</name>
    <dbReference type="NCBI Taxonomy" id="42251"/>
    <lineage>
        <taxon>Eukaryota</taxon>
        <taxon>Fungi</taxon>
        <taxon>Dikarya</taxon>
        <taxon>Ascomycota</taxon>
        <taxon>Pezizomycotina</taxon>
        <taxon>Pezizomycetes</taxon>
        <taxon>Pezizales</taxon>
        <taxon>Tuberaceae</taxon>
        <taxon>Tuber</taxon>
    </lineage>
</organism>
<dbReference type="InterPro" id="IPR012993">
    <property type="entry name" value="UME"/>
</dbReference>
<feature type="domain" description="PI3K/PI4K catalytic" evidence="23">
    <location>
        <begin position="2173"/>
        <end position="2477"/>
    </location>
</feature>
<dbReference type="InterPro" id="IPR056802">
    <property type="entry name" value="ATR-like_M-HEAT"/>
</dbReference>
<comment type="catalytic activity">
    <reaction evidence="21">
        <text>L-seryl-[protein] + ATP = O-phospho-L-seryl-[protein] + ADP + H(+)</text>
        <dbReference type="Rhea" id="RHEA:17989"/>
        <dbReference type="Rhea" id="RHEA-COMP:9863"/>
        <dbReference type="Rhea" id="RHEA-COMP:11604"/>
        <dbReference type="ChEBI" id="CHEBI:15378"/>
        <dbReference type="ChEBI" id="CHEBI:29999"/>
        <dbReference type="ChEBI" id="CHEBI:30616"/>
        <dbReference type="ChEBI" id="CHEBI:83421"/>
        <dbReference type="ChEBI" id="CHEBI:456216"/>
        <dbReference type="EC" id="2.7.11.1"/>
    </reaction>
</comment>
<dbReference type="Proteomes" id="UP000244722">
    <property type="component" value="Unassembled WGS sequence"/>
</dbReference>